<comment type="similarity">
    <text evidence="1">Belongs to the ROK (NagC/XylR) family.</text>
</comment>
<dbReference type="InterPro" id="IPR036390">
    <property type="entry name" value="WH_DNA-bd_sf"/>
</dbReference>
<dbReference type="InterPro" id="IPR043129">
    <property type="entry name" value="ATPase_NBD"/>
</dbReference>
<evidence type="ECO:0000313" key="3">
    <source>
        <dbReference type="EMBL" id="MBA4609193.1"/>
    </source>
</evidence>
<organism evidence="3 4">
    <name type="scientific">Aeromicrobium phoceense</name>
    <dbReference type="NCBI Taxonomy" id="2754045"/>
    <lineage>
        <taxon>Bacteria</taxon>
        <taxon>Bacillati</taxon>
        <taxon>Actinomycetota</taxon>
        <taxon>Actinomycetes</taxon>
        <taxon>Propionibacteriales</taxon>
        <taxon>Nocardioidaceae</taxon>
        <taxon>Aeromicrobium</taxon>
    </lineage>
</organism>
<dbReference type="InterPro" id="IPR000600">
    <property type="entry name" value="ROK"/>
</dbReference>
<gene>
    <name evidence="3" type="ORF">H1W00_11955</name>
</gene>
<keyword evidence="4" id="KW-1185">Reference proteome</keyword>
<evidence type="ECO:0000256" key="2">
    <source>
        <dbReference type="SAM" id="MobiDB-lite"/>
    </source>
</evidence>
<dbReference type="PANTHER" id="PTHR18964:SF149">
    <property type="entry name" value="BIFUNCTIONAL UDP-N-ACETYLGLUCOSAMINE 2-EPIMERASE_N-ACETYLMANNOSAMINE KINASE"/>
    <property type="match status" value="1"/>
</dbReference>
<dbReference type="Gene3D" id="3.30.420.40">
    <property type="match status" value="2"/>
</dbReference>
<sequence>MNSVTSTTVTRRAVGKVRPADTRRHHRTLLLQHLMDHGPTTRADLARETGLTRVTVSDLVAEMLQESLVDDIGARPGTHLGKPATLVAISKDAPVIVAVDLSDDSGFDGAVVDLHGQVLLREQAPFTRGADAVDDLSTLVARLVERAPRRVLGIGVGTPGIIDDAGVVLQAPNLAWEDVPLAATLAERHGLPVCVGNDANIAAVAEGAFGDGDDAGPLMVTIGQGVGGGILVDGHPVAGPLRSAGEIGHIVVDPDGAACACGNRGCLETLLSAPALRAAGSDEARRHVGDLLGSVLTPIVTTLGIADVVLHGPTDLLDGPVLEAARAAVARQSLPFVAQRIRIRLVAHDELVLTGAAALVRHRELGVV</sequence>
<reference evidence="3 4" key="1">
    <citation type="submission" date="2020-07" db="EMBL/GenBank/DDBJ databases">
        <title>Draft genome and description of Aeromicrobium phoceense strain Marseille-Q0843 isolated from healthy skin swab.</title>
        <authorList>
            <person name="Boxberger M."/>
            <person name="La Scola B."/>
        </authorList>
    </citation>
    <scope>NUCLEOTIDE SEQUENCE [LARGE SCALE GENOMIC DNA]</scope>
    <source>
        <strain evidence="3 4">Marseille-Q0843</strain>
    </source>
</reference>
<feature type="region of interest" description="Disordered" evidence="2">
    <location>
        <begin position="1"/>
        <end position="20"/>
    </location>
</feature>
<dbReference type="InterPro" id="IPR049874">
    <property type="entry name" value="ROK_cs"/>
</dbReference>
<accession>A0A838XQD3</accession>
<dbReference type="Proteomes" id="UP000550354">
    <property type="component" value="Unassembled WGS sequence"/>
</dbReference>
<proteinExistence type="inferred from homology"/>
<evidence type="ECO:0000256" key="1">
    <source>
        <dbReference type="ARBA" id="ARBA00006479"/>
    </source>
</evidence>
<feature type="compositionally biased region" description="Low complexity" evidence="2">
    <location>
        <begin position="1"/>
        <end position="12"/>
    </location>
</feature>
<dbReference type="PANTHER" id="PTHR18964">
    <property type="entry name" value="ROK (REPRESSOR, ORF, KINASE) FAMILY"/>
    <property type="match status" value="1"/>
</dbReference>
<evidence type="ECO:0000313" key="4">
    <source>
        <dbReference type="Proteomes" id="UP000550354"/>
    </source>
</evidence>
<dbReference type="PROSITE" id="PS01125">
    <property type="entry name" value="ROK"/>
    <property type="match status" value="1"/>
</dbReference>
<dbReference type="AlphaFoldDB" id="A0A838XQD3"/>
<dbReference type="InterPro" id="IPR036388">
    <property type="entry name" value="WH-like_DNA-bd_sf"/>
</dbReference>
<name>A0A838XQD3_9ACTN</name>
<dbReference type="EMBL" id="JACEOG010000001">
    <property type="protein sequence ID" value="MBA4609193.1"/>
    <property type="molecule type" value="Genomic_DNA"/>
</dbReference>
<dbReference type="SUPFAM" id="SSF53067">
    <property type="entry name" value="Actin-like ATPase domain"/>
    <property type="match status" value="1"/>
</dbReference>
<dbReference type="Pfam" id="PF00480">
    <property type="entry name" value="ROK"/>
    <property type="match status" value="1"/>
</dbReference>
<comment type="caution">
    <text evidence="3">The sequence shown here is derived from an EMBL/GenBank/DDBJ whole genome shotgun (WGS) entry which is preliminary data.</text>
</comment>
<protein>
    <submittedName>
        <fullName evidence="3">ROK family transcriptional regulator</fullName>
    </submittedName>
</protein>
<dbReference type="Gene3D" id="1.10.10.10">
    <property type="entry name" value="Winged helix-like DNA-binding domain superfamily/Winged helix DNA-binding domain"/>
    <property type="match status" value="1"/>
</dbReference>
<dbReference type="SUPFAM" id="SSF46785">
    <property type="entry name" value="Winged helix' DNA-binding domain"/>
    <property type="match status" value="1"/>
</dbReference>